<feature type="compositionally biased region" description="Basic residues" evidence="1">
    <location>
        <begin position="196"/>
        <end position="205"/>
    </location>
</feature>
<dbReference type="Proteomes" id="UP001172155">
    <property type="component" value="Unassembled WGS sequence"/>
</dbReference>
<evidence type="ECO:0000313" key="3">
    <source>
        <dbReference type="Proteomes" id="UP001172155"/>
    </source>
</evidence>
<gene>
    <name evidence="2" type="ORF">B0T18DRAFT_458613</name>
</gene>
<accession>A0AA40F751</accession>
<feature type="compositionally biased region" description="Basic and acidic residues" evidence="1">
    <location>
        <begin position="215"/>
        <end position="229"/>
    </location>
</feature>
<feature type="region of interest" description="Disordered" evidence="1">
    <location>
        <begin position="1"/>
        <end position="229"/>
    </location>
</feature>
<keyword evidence="3" id="KW-1185">Reference proteome</keyword>
<evidence type="ECO:0000313" key="2">
    <source>
        <dbReference type="EMBL" id="KAK0752212.1"/>
    </source>
</evidence>
<organism evidence="2 3">
    <name type="scientific">Schizothecium vesticola</name>
    <dbReference type="NCBI Taxonomy" id="314040"/>
    <lineage>
        <taxon>Eukaryota</taxon>
        <taxon>Fungi</taxon>
        <taxon>Dikarya</taxon>
        <taxon>Ascomycota</taxon>
        <taxon>Pezizomycotina</taxon>
        <taxon>Sordariomycetes</taxon>
        <taxon>Sordariomycetidae</taxon>
        <taxon>Sordariales</taxon>
        <taxon>Schizotheciaceae</taxon>
        <taxon>Schizothecium</taxon>
    </lineage>
</organism>
<reference evidence="2" key="1">
    <citation type="submission" date="2023-06" db="EMBL/GenBank/DDBJ databases">
        <title>Genome-scale phylogeny and comparative genomics of the fungal order Sordariales.</title>
        <authorList>
            <consortium name="Lawrence Berkeley National Laboratory"/>
            <person name="Hensen N."/>
            <person name="Bonometti L."/>
            <person name="Westerberg I."/>
            <person name="Brannstrom I.O."/>
            <person name="Guillou S."/>
            <person name="Cros-Aarteil S."/>
            <person name="Calhoun S."/>
            <person name="Haridas S."/>
            <person name="Kuo A."/>
            <person name="Mondo S."/>
            <person name="Pangilinan J."/>
            <person name="Riley R."/>
            <person name="LaButti K."/>
            <person name="Andreopoulos B."/>
            <person name="Lipzen A."/>
            <person name="Chen C."/>
            <person name="Yanf M."/>
            <person name="Daum C."/>
            <person name="Ng V."/>
            <person name="Clum A."/>
            <person name="Steindorff A."/>
            <person name="Ohm R."/>
            <person name="Martin F."/>
            <person name="Silar P."/>
            <person name="Natvig D."/>
            <person name="Lalanne C."/>
            <person name="Gautier V."/>
            <person name="Ament-velasquez S.L."/>
            <person name="Kruys A."/>
            <person name="Hutchinson M.I."/>
            <person name="Powell A.J."/>
            <person name="Barry K."/>
            <person name="Miller A.N."/>
            <person name="Grigoriev I.V."/>
            <person name="Debuchy R."/>
            <person name="Gladieux P."/>
            <person name="Thoren M.H."/>
            <person name="Johannesson H."/>
        </authorList>
    </citation>
    <scope>NUCLEOTIDE SEQUENCE</scope>
    <source>
        <strain evidence="2">SMH3187-1</strain>
    </source>
</reference>
<evidence type="ECO:0000256" key="1">
    <source>
        <dbReference type="SAM" id="MobiDB-lite"/>
    </source>
</evidence>
<comment type="caution">
    <text evidence="2">The sequence shown here is derived from an EMBL/GenBank/DDBJ whole genome shotgun (WGS) entry which is preliminary data.</text>
</comment>
<feature type="compositionally biased region" description="Low complexity" evidence="1">
    <location>
        <begin position="182"/>
        <end position="191"/>
    </location>
</feature>
<protein>
    <submittedName>
        <fullName evidence="2">Uncharacterized protein</fullName>
    </submittedName>
</protein>
<dbReference type="EMBL" id="JAUKUD010000002">
    <property type="protein sequence ID" value="KAK0752212.1"/>
    <property type="molecule type" value="Genomic_DNA"/>
</dbReference>
<feature type="compositionally biased region" description="Pro residues" evidence="1">
    <location>
        <begin position="38"/>
        <end position="51"/>
    </location>
</feature>
<dbReference type="AlphaFoldDB" id="A0AA40F751"/>
<sequence>MPPKPHNIYATERPNRDFSWFSPRPSPPPEAIDLSVSPPTPSPRKPRPTPTTPRRVHKTPSTTMFSITPKPPRRGGGPRTPRIVLQPPPDEPPVPSPKPGPWSDWFPTRDSPPRFWRARKLPDDTNPPSKRNLDLPTLPHLTPGPTPAPQPRRLLLLRPPRPGTGPGPGGGQWDNTRAEPSTVATTAAPATNGWYRFRRRRKRRTSPRDAAAPQLRHDVPQFGGVDREG</sequence>
<name>A0AA40F751_9PEZI</name>
<proteinExistence type="predicted"/>
<feature type="compositionally biased region" description="Pro residues" evidence="1">
    <location>
        <begin position="86"/>
        <end position="100"/>
    </location>
</feature>